<dbReference type="Gene3D" id="3.40.630.30">
    <property type="match status" value="1"/>
</dbReference>
<dbReference type="Gene3D" id="3.40.50.150">
    <property type="entry name" value="Vaccinia Virus protein VP39"/>
    <property type="match status" value="1"/>
</dbReference>
<dbReference type="GO" id="GO:0008757">
    <property type="term" value="F:S-adenosylmethionine-dependent methyltransferase activity"/>
    <property type="evidence" value="ECO:0007669"/>
    <property type="project" value="InterPro"/>
</dbReference>
<dbReference type="CDD" id="cd02440">
    <property type="entry name" value="AdoMet_MTases"/>
    <property type="match status" value="1"/>
</dbReference>
<feature type="domain" description="N-acetyltransferase" evidence="1">
    <location>
        <begin position="180"/>
        <end position="333"/>
    </location>
</feature>
<reference evidence="2" key="2">
    <citation type="journal article" date="2021" name="PeerJ">
        <title>Extensive microbial diversity within the chicken gut microbiome revealed by metagenomics and culture.</title>
        <authorList>
            <person name="Gilroy R."/>
            <person name="Ravi A."/>
            <person name="Getino M."/>
            <person name="Pursley I."/>
            <person name="Horton D.L."/>
            <person name="Alikhan N.F."/>
            <person name="Baker D."/>
            <person name="Gharbi K."/>
            <person name="Hall N."/>
            <person name="Watson M."/>
            <person name="Adriaenssens E.M."/>
            <person name="Foster-Nyarko E."/>
            <person name="Jarju S."/>
            <person name="Secka A."/>
            <person name="Antonio M."/>
            <person name="Oren A."/>
            <person name="Chaudhuri R.R."/>
            <person name="La Ragione R."/>
            <person name="Hildebrand F."/>
            <person name="Pallen M.J."/>
        </authorList>
    </citation>
    <scope>NUCLEOTIDE SEQUENCE</scope>
    <source>
        <strain evidence="2">ChiHile30-977</strain>
    </source>
</reference>
<dbReference type="SUPFAM" id="SSF55729">
    <property type="entry name" value="Acyl-CoA N-acyltransferases (Nat)"/>
    <property type="match status" value="1"/>
</dbReference>
<dbReference type="PANTHER" id="PTHR43792">
    <property type="entry name" value="GNAT FAMILY, PUTATIVE (AFU_ORTHOLOGUE AFUA_3G00765)-RELATED-RELATED"/>
    <property type="match status" value="1"/>
</dbReference>
<accession>A0A9D0YVL6</accession>
<dbReference type="InterPro" id="IPR029063">
    <property type="entry name" value="SAM-dependent_MTases_sf"/>
</dbReference>
<dbReference type="EMBL" id="DVFI01000016">
    <property type="protein sequence ID" value="HIQ62206.1"/>
    <property type="molecule type" value="Genomic_DNA"/>
</dbReference>
<dbReference type="PROSITE" id="PS51186">
    <property type="entry name" value="GNAT"/>
    <property type="match status" value="1"/>
</dbReference>
<dbReference type="Pfam" id="PF08241">
    <property type="entry name" value="Methyltransf_11"/>
    <property type="match status" value="1"/>
</dbReference>
<proteinExistence type="predicted"/>
<dbReference type="InterPro" id="IPR000182">
    <property type="entry name" value="GNAT_dom"/>
</dbReference>
<dbReference type="GO" id="GO:0016747">
    <property type="term" value="F:acyltransferase activity, transferring groups other than amino-acyl groups"/>
    <property type="evidence" value="ECO:0007669"/>
    <property type="project" value="InterPro"/>
</dbReference>
<reference evidence="2" key="1">
    <citation type="submission" date="2020-10" db="EMBL/GenBank/DDBJ databases">
        <authorList>
            <person name="Gilroy R."/>
        </authorList>
    </citation>
    <scope>NUCLEOTIDE SEQUENCE</scope>
    <source>
        <strain evidence="2">ChiHile30-977</strain>
    </source>
</reference>
<evidence type="ECO:0000313" key="2">
    <source>
        <dbReference type="EMBL" id="HIQ62206.1"/>
    </source>
</evidence>
<dbReference type="Proteomes" id="UP000886819">
    <property type="component" value="Unassembled WGS sequence"/>
</dbReference>
<dbReference type="Pfam" id="PF13302">
    <property type="entry name" value="Acetyltransf_3"/>
    <property type="match status" value="1"/>
</dbReference>
<dbReference type="InterPro" id="IPR016181">
    <property type="entry name" value="Acyl_CoA_acyltransferase"/>
</dbReference>
<evidence type="ECO:0000259" key="1">
    <source>
        <dbReference type="PROSITE" id="PS51186"/>
    </source>
</evidence>
<organism evidence="2 3">
    <name type="scientific">Candidatus Avichristensenella intestinipullorum</name>
    <dbReference type="NCBI Taxonomy" id="2840693"/>
    <lineage>
        <taxon>Bacteria</taxon>
        <taxon>Bacillati</taxon>
        <taxon>Bacillota</taxon>
        <taxon>Clostridia</taxon>
        <taxon>Candidatus Avichristensenella</taxon>
    </lineage>
</organism>
<dbReference type="PANTHER" id="PTHR43792:SF1">
    <property type="entry name" value="N-ACETYLTRANSFERASE DOMAIN-CONTAINING PROTEIN"/>
    <property type="match status" value="1"/>
</dbReference>
<dbReference type="InterPro" id="IPR051531">
    <property type="entry name" value="N-acetyltransferase"/>
</dbReference>
<dbReference type="AlphaFoldDB" id="A0A9D0YVL6"/>
<name>A0A9D0YVL6_9FIRM</name>
<gene>
    <name evidence="2" type="ORF">IAA66_01300</name>
</gene>
<dbReference type="SUPFAM" id="SSF53335">
    <property type="entry name" value="S-adenosyl-L-methionine-dependent methyltransferases"/>
    <property type="match status" value="1"/>
</dbReference>
<dbReference type="InterPro" id="IPR013216">
    <property type="entry name" value="Methyltransf_11"/>
</dbReference>
<evidence type="ECO:0000313" key="3">
    <source>
        <dbReference type="Proteomes" id="UP000886819"/>
    </source>
</evidence>
<comment type="caution">
    <text evidence="2">The sequence shown here is derived from an EMBL/GenBank/DDBJ whole genome shotgun (WGS) entry which is preliminary data.</text>
</comment>
<protein>
    <submittedName>
        <fullName evidence="2">GNAT family N-acetyltransferase</fullName>
    </submittedName>
</protein>
<sequence length="343" mass="39221">MVVLGKDLKGSILDIGGGGEGFIGRAYGEQVVAIDHSQEELDEAPNGFEKVLMDATDLKYESCHFDNVTFFYTLMYMTKPEQEKAISEAARVLKSGGVLAIWDCNIRSAYPDPFMVDVDVSIDEHQYHVTYGIVKKDAQSRTQIQQLCSKAGLHPAKVTEEAGHFYLCYEKKAYMETARLAIRRFTPDDAHDLYEILGDAETMKHCEPAYDFEKTRDFLQNFCIDRNGALAAVHKQSQKVIGYILFHETEPDIYEMGWIFNRSHWRQGYAYEACKAVIDHAFRALNARRVFAQTAEGVKSVGLMQKLGMRPEGIQRSQTKDSDERWSDRYFCGLLREEWEKGR</sequence>